<feature type="non-terminal residue" evidence="2">
    <location>
        <position position="1"/>
    </location>
</feature>
<protein>
    <recommendedName>
        <fullName evidence="3">Oxidoreductase</fullName>
    </recommendedName>
</protein>
<gene>
    <name evidence="2" type="ORF">S03H2_27138</name>
</gene>
<dbReference type="InterPro" id="IPR039261">
    <property type="entry name" value="FNR_nucleotide-bd"/>
</dbReference>
<feature type="non-terminal residue" evidence="2">
    <location>
        <position position="51"/>
    </location>
</feature>
<evidence type="ECO:0008006" key="3">
    <source>
        <dbReference type="Google" id="ProtNLM"/>
    </source>
</evidence>
<organism evidence="2">
    <name type="scientific">marine sediment metagenome</name>
    <dbReference type="NCBI Taxonomy" id="412755"/>
    <lineage>
        <taxon>unclassified sequences</taxon>
        <taxon>metagenomes</taxon>
        <taxon>ecological metagenomes</taxon>
    </lineage>
</organism>
<evidence type="ECO:0000256" key="1">
    <source>
        <dbReference type="SAM" id="Phobius"/>
    </source>
</evidence>
<reference evidence="2" key="1">
    <citation type="journal article" date="2014" name="Front. Microbiol.">
        <title>High frequency of phylogenetically diverse reductive dehalogenase-homologous genes in deep subseafloor sedimentary metagenomes.</title>
        <authorList>
            <person name="Kawai M."/>
            <person name="Futagami T."/>
            <person name="Toyoda A."/>
            <person name="Takaki Y."/>
            <person name="Nishi S."/>
            <person name="Hori S."/>
            <person name="Arai W."/>
            <person name="Tsubouchi T."/>
            <person name="Morono Y."/>
            <person name="Uchiyama I."/>
            <person name="Ito T."/>
            <person name="Fujiyama A."/>
            <person name="Inagaki F."/>
            <person name="Takami H."/>
        </authorList>
    </citation>
    <scope>NUCLEOTIDE SEQUENCE</scope>
    <source>
        <strain evidence="2">Expedition CK06-06</strain>
    </source>
</reference>
<dbReference type="EMBL" id="BARU01016104">
    <property type="protein sequence ID" value="GAH58470.1"/>
    <property type="molecule type" value="Genomic_DNA"/>
</dbReference>
<keyword evidence="1" id="KW-0472">Membrane</keyword>
<keyword evidence="1" id="KW-0812">Transmembrane</keyword>
<sequence>GPMGDGIDLNGNENNILLIGGGIGIAPLYLIAKLAGEMKKNVFFAAGFKDN</sequence>
<feature type="transmembrane region" description="Helical" evidence="1">
    <location>
        <begin position="15"/>
        <end position="32"/>
    </location>
</feature>
<dbReference type="AlphaFoldDB" id="X1HN88"/>
<name>X1HN88_9ZZZZ</name>
<dbReference type="Gene3D" id="3.40.50.80">
    <property type="entry name" value="Nucleotide-binding domain of ferredoxin-NADP reductase (FNR) module"/>
    <property type="match status" value="1"/>
</dbReference>
<keyword evidence="1" id="KW-1133">Transmembrane helix</keyword>
<proteinExistence type="predicted"/>
<comment type="caution">
    <text evidence="2">The sequence shown here is derived from an EMBL/GenBank/DDBJ whole genome shotgun (WGS) entry which is preliminary data.</text>
</comment>
<evidence type="ECO:0000313" key="2">
    <source>
        <dbReference type="EMBL" id="GAH58470.1"/>
    </source>
</evidence>
<accession>X1HN88</accession>
<dbReference type="SUPFAM" id="SSF52343">
    <property type="entry name" value="Ferredoxin reductase-like, C-terminal NADP-linked domain"/>
    <property type="match status" value="1"/>
</dbReference>